<accession>A0AAW7QI24</accession>
<dbReference type="Proteomes" id="UP001172310">
    <property type="component" value="Unassembled WGS sequence"/>
</dbReference>
<gene>
    <name evidence="1" type="ORF">QY913_04970</name>
</gene>
<proteinExistence type="predicted"/>
<dbReference type="EMBL" id="JAUJGC010000022">
    <property type="protein sequence ID" value="MDN5269490.1"/>
    <property type="molecule type" value="Genomic_DNA"/>
</dbReference>
<evidence type="ECO:0000313" key="2">
    <source>
        <dbReference type="Proteomes" id="UP001172310"/>
    </source>
</evidence>
<protein>
    <submittedName>
        <fullName evidence="1">DUF2513 domain-containing protein</fullName>
    </submittedName>
</protein>
<dbReference type="Pfam" id="PF10711">
    <property type="entry name" value="DUF2513"/>
    <property type="match status" value="1"/>
</dbReference>
<dbReference type="RefSeq" id="WP_227278778.1">
    <property type="nucleotide sequence ID" value="NZ_JAJDKS010000015.1"/>
</dbReference>
<dbReference type="InterPro" id="IPR019650">
    <property type="entry name" value="DUF2513"/>
</dbReference>
<evidence type="ECO:0000313" key="1">
    <source>
        <dbReference type="EMBL" id="MDN5269490.1"/>
    </source>
</evidence>
<comment type="caution">
    <text evidence="1">The sequence shown here is derived from an EMBL/GenBank/DDBJ whole genome shotgun (WGS) entry which is preliminary data.</text>
</comment>
<sequence>MKFDPEIARDILLDIEEIHEYPQHLVVSSFERFPRINSLDKNVVLYHLKMLKEAGFVYWKVQFGNNKFYNGTLSGLTYEGHQFLDTVRSPKIWRDTKERASKIGVFTLDFLSQTAANIISDLIKNQ</sequence>
<organism evidence="1 2">
    <name type="scientific">Streptococcus vestibularis</name>
    <dbReference type="NCBI Taxonomy" id="1343"/>
    <lineage>
        <taxon>Bacteria</taxon>
        <taxon>Bacillati</taxon>
        <taxon>Bacillota</taxon>
        <taxon>Bacilli</taxon>
        <taxon>Lactobacillales</taxon>
        <taxon>Streptococcaceae</taxon>
        <taxon>Streptococcus</taxon>
    </lineage>
</organism>
<reference evidence="1" key="1">
    <citation type="submission" date="2023-07" db="EMBL/GenBank/DDBJ databases">
        <title>SVep1, a Temperate Phage of Human Oral Commensal Streptococcus vestibularis.</title>
        <authorList>
            <person name="Wu M."/>
            <person name="Zhu Y."/>
            <person name="Li Y."/>
        </authorList>
    </citation>
    <scope>NUCLEOTIDE SEQUENCE</scope>
    <source>
        <strain evidence="1">SVE8</strain>
    </source>
</reference>
<name>A0AAW7QI24_STRVE</name>
<dbReference type="AlphaFoldDB" id="A0AAW7QI24"/>